<evidence type="ECO:0000313" key="2">
    <source>
        <dbReference type="Proteomes" id="UP001500630"/>
    </source>
</evidence>
<accession>A0ABP6ZAN4</accession>
<dbReference type="EMBL" id="BAABDQ010000034">
    <property type="protein sequence ID" value="GAA3599810.1"/>
    <property type="molecule type" value="Genomic_DNA"/>
</dbReference>
<organism evidence="1 2">
    <name type="scientific">Nonomuraea rosea</name>
    <dbReference type="NCBI Taxonomy" id="638574"/>
    <lineage>
        <taxon>Bacteria</taxon>
        <taxon>Bacillati</taxon>
        <taxon>Actinomycetota</taxon>
        <taxon>Actinomycetes</taxon>
        <taxon>Streptosporangiales</taxon>
        <taxon>Streptosporangiaceae</taxon>
        <taxon>Nonomuraea</taxon>
    </lineage>
</organism>
<dbReference type="Proteomes" id="UP001500630">
    <property type="component" value="Unassembled WGS sequence"/>
</dbReference>
<sequence length="66" mass="6849">MTTTASIPAPMANPPTNRGMVLRGDAYSVPAAFIPQAVAKESTPATPASTIVKYVMDAFLRTGPAQ</sequence>
<evidence type="ECO:0000313" key="1">
    <source>
        <dbReference type="EMBL" id="GAA3599810.1"/>
    </source>
</evidence>
<reference evidence="2" key="1">
    <citation type="journal article" date="2019" name="Int. J. Syst. Evol. Microbiol.">
        <title>The Global Catalogue of Microorganisms (GCM) 10K type strain sequencing project: providing services to taxonomists for standard genome sequencing and annotation.</title>
        <authorList>
            <consortium name="The Broad Institute Genomics Platform"/>
            <consortium name="The Broad Institute Genome Sequencing Center for Infectious Disease"/>
            <person name="Wu L."/>
            <person name="Ma J."/>
        </authorList>
    </citation>
    <scope>NUCLEOTIDE SEQUENCE [LARGE SCALE GENOMIC DNA]</scope>
    <source>
        <strain evidence="2">JCM 17326</strain>
    </source>
</reference>
<name>A0ABP6ZAN4_9ACTN</name>
<comment type="caution">
    <text evidence="1">The sequence shown here is derived from an EMBL/GenBank/DDBJ whole genome shotgun (WGS) entry which is preliminary data.</text>
</comment>
<keyword evidence="2" id="KW-1185">Reference proteome</keyword>
<gene>
    <name evidence="1" type="ORF">GCM10022419_099720</name>
</gene>
<proteinExistence type="predicted"/>
<protein>
    <submittedName>
        <fullName evidence="1">Uncharacterized protein</fullName>
    </submittedName>
</protein>